<reference evidence="8" key="1">
    <citation type="submission" date="2025-08" db="UniProtKB">
        <authorList>
            <consortium name="RefSeq"/>
        </authorList>
    </citation>
    <scope>IDENTIFICATION</scope>
    <source>
        <tissue evidence="8">Sperm</tissue>
    </source>
</reference>
<evidence type="ECO:0000256" key="4">
    <source>
        <dbReference type="ARBA" id="ARBA00023136"/>
    </source>
</evidence>
<evidence type="ECO:0000256" key="3">
    <source>
        <dbReference type="ARBA" id="ARBA00022989"/>
    </source>
</evidence>
<keyword evidence="4 6" id="KW-0472">Membrane</keyword>
<protein>
    <submittedName>
        <fullName evidence="8">LOW QUALITY PROTEIN: sphingomyelin phosphodiesterase 4</fullName>
    </submittedName>
</protein>
<name>A0AAJ7SP60_PETMA</name>
<organism evidence="7 8">
    <name type="scientific">Petromyzon marinus</name>
    <name type="common">Sea lamprey</name>
    <dbReference type="NCBI Taxonomy" id="7757"/>
    <lineage>
        <taxon>Eukaryota</taxon>
        <taxon>Metazoa</taxon>
        <taxon>Chordata</taxon>
        <taxon>Craniata</taxon>
        <taxon>Vertebrata</taxon>
        <taxon>Cyclostomata</taxon>
        <taxon>Hyperoartia</taxon>
        <taxon>Petromyzontiformes</taxon>
        <taxon>Petromyzontidae</taxon>
        <taxon>Petromyzon</taxon>
    </lineage>
</organism>
<dbReference type="PANTHER" id="PTHR12988:SF6">
    <property type="entry name" value="SPHINGOMYELIN PHOSPHODIESTERASE 4"/>
    <property type="match status" value="1"/>
</dbReference>
<evidence type="ECO:0000256" key="5">
    <source>
        <dbReference type="SAM" id="MobiDB-lite"/>
    </source>
</evidence>
<feature type="region of interest" description="Disordered" evidence="5">
    <location>
        <begin position="543"/>
        <end position="566"/>
    </location>
</feature>
<dbReference type="CTD" id="55627"/>
<accession>A0AAJ7SP60</accession>
<dbReference type="GO" id="GO:0046475">
    <property type="term" value="P:glycerophospholipid catabolic process"/>
    <property type="evidence" value="ECO:0007669"/>
    <property type="project" value="TreeGrafter"/>
</dbReference>
<evidence type="ECO:0000313" key="8">
    <source>
        <dbReference type="RefSeq" id="XP_032802914.1"/>
    </source>
</evidence>
<proteinExistence type="predicted"/>
<evidence type="ECO:0000256" key="2">
    <source>
        <dbReference type="ARBA" id="ARBA00022692"/>
    </source>
</evidence>
<sequence>MAFGPQAPAYYTSLLAQLKAEQVNKPLLYRCADLTRTIDDYTSKDLQGIFEWLVASIFGADGEPGWNLLYIQNKKSPTDYAAVHDFLSPCGAMMRLVYKLQVDDAKFSYQVSKLPAPARGALQEGLLPTESPLYVNKLVGGGLVLSLSLNAFEYYLFSFANYLVLPKTSLSPQYAAGPNNLYTALVEDYLKYFLPTMGNAPASPTHALTKAPSPPNHRPVSCLQSPYSSPLSALLKRPIQHQSPVTPDPAAHQIWHSETLLQVFVELWLHHYSPEVFQKMQSPQAREQFVPTEEHVRVVRLLIKHLHYFSSSARDPPPASPSSPYHSQPTSPLDNFKRVVIPRFVQKKLYVFLQHCFSHWPLDYSFRVVLETWLSYIQPWRYTEWPNGGGESDDPTVPDKWAVFVQENLLFYTRLFQVFVGRTLRSDLSSARHTLMAYRAAKVYAQCNLCALIMKGEQLLQEPEHISPQRQQHTALLPAVGGRARTPPRQALPGDGAARVRLHVCALEGQERTYTPLFGSEGRTAVLQLVQALQQAQRQAAAAMTAPNRAGEAVSSGSGGSNGPGGGRSFLSMLGLTWDSGYGSASANGDDYEAVDTRKLGEHLQKSIEFFSQTFRINAALVVPRHSWMGPGAPDFGTGELPDCAPGKDGQMLTPLGRYQLMNGLRRFNIQYSGDPELQPIRSYENPTLVRLLYRLTSALNLRYNSQMQALCRRPGFLGRLSRYYLCPPRVASMPRFPSTESNSSSSSSSSSFREPVIMAAAAAHTPRLSLRFLASYRNMLGLLLLYALARVLSLDPLAFMLLLLLAALGYGVIKTLLRERSHID</sequence>
<feature type="region of interest" description="Disordered" evidence="5">
    <location>
        <begin position="312"/>
        <end position="331"/>
    </location>
</feature>
<dbReference type="GO" id="GO:0046513">
    <property type="term" value="P:ceramide biosynthetic process"/>
    <property type="evidence" value="ECO:0007669"/>
    <property type="project" value="TreeGrafter"/>
</dbReference>
<dbReference type="GO" id="GO:0016020">
    <property type="term" value="C:membrane"/>
    <property type="evidence" value="ECO:0007669"/>
    <property type="project" value="UniProtKB-SubCell"/>
</dbReference>
<dbReference type="PANTHER" id="PTHR12988">
    <property type="entry name" value="SPHINGOMYELIN PHOSPHODIESTERASE 4"/>
    <property type="match status" value="1"/>
</dbReference>
<dbReference type="Pfam" id="PF14724">
    <property type="entry name" value="mit_SMPDase"/>
    <property type="match status" value="1"/>
</dbReference>
<keyword evidence="7" id="KW-1185">Reference proteome</keyword>
<feature type="transmembrane region" description="Helical" evidence="6">
    <location>
        <begin position="799"/>
        <end position="818"/>
    </location>
</feature>
<keyword evidence="3 6" id="KW-1133">Transmembrane helix</keyword>
<dbReference type="AlphaFoldDB" id="A0AAJ7SP60"/>
<dbReference type="KEGG" id="pmrn:116939088"/>
<feature type="compositionally biased region" description="Gly residues" evidence="5">
    <location>
        <begin position="557"/>
        <end position="566"/>
    </location>
</feature>
<dbReference type="Proteomes" id="UP001318040">
    <property type="component" value="Chromosome 5"/>
</dbReference>
<keyword evidence="2 6" id="KW-0812">Transmembrane</keyword>
<dbReference type="GO" id="GO:0050290">
    <property type="term" value="F:sphingomyelin phosphodiesterase D activity"/>
    <property type="evidence" value="ECO:0007669"/>
    <property type="project" value="InterPro"/>
</dbReference>
<gene>
    <name evidence="8" type="primary">SMPD4</name>
</gene>
<comment type="subcellular location">
    <subcellularLocation>
        <location evidence="1">Membrane</location>
        <topology evidence="1">Single-pass membrane protein</topology>
    </subcellularLocation>
</comment>
<evidence type="ECO:0000256" key="6">
    <source>
        <dbReference type="SAM" id="Phobius"/>
    </source>
</evidence>
<dbReference type="InterPro" id="IPR024129">
    <property type="entry name" value="Sphingomy_SMPD4"/>
</dbReference>
<dbReference type="GO" id="GO:0006685">
    <property type="term" value="P:sphingomyelin catabolic process"/>
    <property type="evidence" value="ECO:0007669"/>
    <property type="project" value="TreeGrafter"/>
</dbReference>
<evidence type="ECO:0000256" key="1">
    <source>
        <dbReference type="ARBA" id="ARBA00004167"/>
    </source>
</evidence>
<dbReference type="RefSeq" id="XP_032802914.1">
    <property type="nucleotide sequence ID" value="XM_032947023.1"/>
</dbReference>
<evidence type="ECO:0000313" key="7">
    <source>
        <dbReference type="Proteomes" id="UP001318040"/>
    </source>
</evidence>